<dbReference type="GeneID" id="92052060"/>
<dbReference type="EMBL" id="JAQQWN010000010">
    <property type="protein sequence ID" value="KAK8062589.1"/>
    <property type="molecule type" value="Genomic_DNA"/>
</dbReference>
<evidence type="ECO:0000256" key="3">
    <source>
        <dbReference type="ARBA" id="ARBA00023098"/>
    </source>
</evidence>
<comment type="caution">
    <text evidence="5">The sequence shown here is derived from an EMBL/GenBank/DDBJ whole genome shotgun (WGS) entry which is preliminary data.</text>
</comment>
<dbReference type="PANTHER" id="PTHR24185:SF1">
    <property type="entry name" value="CALCIUM-INDEPENDENT PHOSPHOLIPASE A2-GAMMA"/>
    <property type="match status" value="1"/>
</dbReference>
<sequence>MLGRLRMSVRQALAAYTEFGNQVFGKSRYWHINSALWYPRSKYASSPMEKVFSELISRQLDIRDPGEATDETFESSEDQTRTIVFSWRQSRSVSKPYLWRSYHHRSRMGGQDNKFHLNLGPAANIPIYEVARATSAAPRYFEPIVINRWTHVDGALGANNPSPQTINEVYSKENERVPALSVSIGTGVNLQDQDEGTDFSERMQQVLQSRKSNKLRRRQILGKQWELLTGVARQTTDTEAAVVNWERDCKLFQRAGFPNQEDFEPWWHRLNVDNTLKAIPLDDWTPRKGGKETLQQITNLTSEYLAKQHVQDTIARIAQVLVDKRRRRVWTEKWEHFVMKVAYRCPKSKGHTEQFNSREDLRTHLQAKHDHATLTEAEMHKLLNKARVVPSQS</sequence>
<gene>
    <name evidence="5" type="ORF">PG997_014686</name>
</gene>
<dbReference type="InterPro" id="IPR002641">
    <property type="entry name" value="PNPLA_dom"/>
</dbReference>
<evidence type="ECO:0000256" key="2">
    <source>
        <dbReference type="ARBA" id="ARBA00022963"/>
    </source>
</evidence>
<reference evidence="5 6" key="1">
    <citation type="submission" date="2023-01" db="EMBL/GenBank/DDBJ databases">
        <title>Analysis of 21 Apiospora genomes using comparative genomics revels a genus with tremendous synthesis potential of carbohydrate active enzymes and secondary metabolites.</title>
        <authorList>
            <person name="Sorensen T."/>
        </authorList>
    </citation>
    <scope>NUCLEOTIDE SEQUENCE [LARGE SCALE GENOMIC DNA]</scope>
    <source>
        <strain evidence="5 6">CBS 114990</strain>
    </source>
</reference>
<dbReference type="Proteomes" id="UP001433268">
    <property type="component" value="Unassembled WGS sequence"/>
</dbReference>
<evidence type="ECO:0000259" key="4">
    <source>
        <dbReference type="Pfam" id="PF01734"/>
    </source>
</evidence>
<keyword evidence="3" id="KW-0443">Lipid metabolism</keyword>
<evidence type="ECO:0000313" key="5">
    <source>
        <dbReference type="EMBL" id="KAK8062589.1"/>
    </source>
</evidence>
<organism evidence="5 6">
    <name type="scientific">Apiospora hydei</name>
    <dbReference type="NCBI Taxonomy" id="1337664"/>
    <lineage>
        <taxon>Eukaryota</taxon>
        <taxon>Fungi</taxon>
        <taxon>Dikarya</taxon>
        <taxon>Ascomycota</taxon>
        <taxon>Pezizomycotina</taxon>
        <taxon>Sordariomycetes</taxon>
        <taxon>Xylariomycetidae</taxon>
        <taxon>Amphisphaeriales</taxon>
        <taxon>Apiosporaceae</taxon>
        <taxon>Apiospora</taxon>
    </lineage>
</organism>
<dbReference type="Pfam" id="PF01734">
    <property type="entry name" value="Patatin"/>
    <property type="match status" value="1"/>
</dbReference>
<dbReference type="InterPro" id="IPR016035">
    <property type="entry name" value="Acyl_Trfase/lysoPLipase"/>
</dbReference>
<proteinExistence type="predicted"/>
<evidence type="ECO:0000313" key="6">
    <source>
        <dbReference type="Proteomes" id="UP001433268"/>
    </source>
</evidence>
<protein>
    <recommendedName>
        <fullName evidence="4">PNPLA domain-containing protein</fullName>
    </recommendedName>
</protein>
<dbReference type="RefSeq" id="XP_066661188.1">
    <property type="nucleotide sequence ID" value="XM_066819000.1"/>
</dbReference>
<accession>A0ABR1UUJ5</accession>
<keyword evidence="2" id="KW-0442">Lipid degradation</keyword>
<dbReference type="PANTHER" id="PTHR24185">
    <property type="entry name" value="CALCIUM-INDEPENDENT PHOSPHOLIPASE A2-GAMMA"/>
    <property type="match status" value="1"/>
</dbReference>
<dbReference type="SUPFAM" id="SSF52151">
    <property type="entry name" value="FabD/lysophospholipase-like"/>
    <property type="match status" value="1"/>
</dbReference>
<name>A0ABR1UUJ5_9PEZI</name>
<feature type="domain" description="PNPLA" evidence="4">
    <location>
        <begin position="40"/>
        <end position="161"/>
    </location>
</feature>
<evidence type="ECO:0000256" key="1">
    <source>
        <dbReference type="ARBA" id="ARBA00022801"/>
    </source>
</evidence>
<dbReference type="Gene3D" id="3.40.1090.10">
    <property type="entry name" value="Cytosolic phospholipase A2 catalytic domain"/>
    <property type="match status" value="1"/>
</dbReference>
<keyword evidence="1" id="KW-0378">Hydrolase</keyword>
<keyword evidence="6" id="KW-1185">Reference proteome</keyword>